<evidence type="ECO:0000313" key="1">
    <source>
        <dbReference type="EMBL" id="RHY18923.1"/>
    </source>
</evidence>
<proteinExistence type="predicted"/>
<reference evidence="1 2" key="1">
    <citation type="submission" date="2018-08" db="EMBL/GenBank/DDBJ databases">
        <title>Aphanomyces genome sequencing and annotation.</title>
        <authorList>
            <person name="Minardi D."/>
            <person name="Oidtmann B."/>
            <person name="Van Der Giezen M."/>
            <person name="Studholme D.J."/>
        </authorList>
    </citation>
    <scope>NUCLEOTIDE SEQUENCE [LARGE SCALE GENOMIC DNA]</scope>
    <source>
        <strain evidence="1 2">Yx</strain>
    </source>
</reference>
<sequence length="373" mass="41761">MKPASSSSTSLTKLNMKEYFIHKIFGSTPNTSPNANAPRSIFTRQQHTYARASDLDDDPHEWEFYPEYHPQEPLPEGIVMDSPVYGAPTFHSPTPPSPPHRMQRSISLDTEKSGYWDISKVQESLKRRLSWIRSTVSKMDVAGPSEEHIVQPFTIECLNTPENIREAAAASNDSFLESIEEEIEFLDLPDDARVTFCDAPCSVFEFEAIETLDELVVRVSEGFAAHDQRPAQTKLLGFCTKSLTYLKYRGSPCAEVFALSSNDISMWRRLGHFDWSDDAKDEDCCHKEHACCNRFSNESTASEESDDNQPNEEAASSHQVPVVRGNLLALVGVMNSVLCKGDASFTLSDIDHLCKDVTYPDADSDVAEDDGWC</sequence>
<dbReference type="EMBL" id="QUTA01004653">
    <property type="protein sequence ID" value="RHY18923.1"/>
    <property type="molecule type" value="Genomic_DNA"/>
</dbReference>
<protein>
    <submittedName>
        <fullName evidence="1">Uncharacterized protein</fullName>
    </submittedName>
</protein>
<gene>
    <name evidence="1" type="ORF">DYB25_009711</name>
</gene>
<comment type="caution">
    <text evidence="1">The sequence shown here is derived from an EMBL/GenBank/DDBJ whole genome shotgun (WGS) entry which is preliminary data.</text>
</comment>
<evidence type="ECO:0000313" key="2">
    <source>
        <dbReference type="Proteomes" id="UP000266239"/>
    </source>
</evidence>
<organism evidence="1 2">
    <name type="scientific">Aphanomyces astaci</name>
    <name type="common">Crayfish plague agent</name>
    <dbReference type="NCBI Taxonomy" id="112090"/>
    <lineage>
        <taxon>Eukaryota</taxon>
        <taxon>Sar</taxon>
        <taxon>Stramenopiles</taxon>
        <taxon>Oomycota</taxon>
        <taxon>Saprolegniomycetes</taxon>
        <taxon>Saprolegniales</taxon>
        <taxon>Verrucalvaceae</taxon>
        <taxon>Aphanomyces</taxon>
    </lineage>
</organism>
<dbReference type="Proteomes" id="UP000266239">
    <property type="component" value="Unassembled WGS sequence"/>
</dbReference>
<name>A0A397BIP1_APHAT</name>
<accession>A0A397BIP1</accession>
<dbReference type="AlphaFoldDB" id="A0A397BIP1"/>